<keyword evidence="3 4" id="KW-0456">Lyase</keyword>
<dbReference type="NCBIfam" id="TIGR00011">
    <property type="entry name" value="YbaK_EbsC"/>
    <property type="match status" value="1"/>
</dbReference>
<feature type="domain" description="YbaK/aminoacyl-tRNA synthetase-associated" evidence="5">
    <location>
        <begin position="30"/>
        <end position="144"/>
    </location>
</feature>
<comment type="caution">
    <text evidence="6">The sequence shown here is derived from an EMBL/GenBank/DDBJ whole genome shotgun (WGS) entry which is preliminary data.</text>
</comment>
<sequence length="158" mass="17168">MKKTNAARILDKHKIQYEMIEYEVDENDLSAENVANKLNMPLNQIFKTLVARGDKTGVLVACVPGGDELNLKSLANLSGNKKVEMVPLKEIQQLTGYIRGGCSPIGMKKNYPTFIDESALAFSQLTISAGMRGQQLSLAPEDLISVTKAQVGPITVAC</sequence>
<protein>
    <recommendedName>
        <fullName evidence="4">Cys-tRNA(Pro)/Cys-tRNA(Cys) deacylase</fullName>
        <ecNumber evidence="4">4.2.-.-</ecNumber>
    </recommendedName>
</protein>
<evidence type="ECO:0000256" key="1">
    <source>
        <dbReference type="ARBA" id="ARBA00009798"/>
    </source>
</evidence>
<reference evidence="6 7" key="1">
    <citation type="submission" date="2021-01" db="EMBL/GenBank/DDBJ databases">
        <title>Genomic Encyclopedia of Type Strains, Phase IV (KMG-IV): sequencing the most valuable type-strain genomes for metagenomic binning, comparative biology and taxonomic classification.</title>
        <authorList>
            <person name="Goeker M."/>
        </authorList>
    </citation>
    <scope>NUCLEOTIDE SEQUENCE [LARGE SCALE GENOMIC DNA]</scope>
    <source>
        <strain evidence="6 7">DSM 25890</strain>
    </source>
</reference>
<evidence type="ECO:0000256" key="3">
    <source>
        <dbReference type="ARBA" id="ARBA00023239"/>
    </source>
</evidence>
<dbReference type="RefSeq" id="WP_204403050.1">
    <property type="nucleotide sequence ID" value="NZ_JAFBEE010000015.1"/>
</dbReference>
<keyword evidence="7" id="KW-1185">Reference proteome</keyword>
<evidence type="ECO:0000256" key="2">
    <source>
        <dbReference type="ARBA" id="ARBA00022917"/>
    </source>
</evidence>
<name>A0ABS2NRQ5_9FIRM</name>
<dbReference type="EMBL" id="JAFBEE010000015">
    <property type="protein sequence ID" value="MBM7615633.1"/>
    <property type="molecule type" value="Genomic_DNA"/>
</dbReference>
<evidence type="ECO:0000313" key="6">
    <source>
        <dbReference type="EMBL" id="MBM7615633.1"/>
    </source>
</evidence>
<dbReference type="PANTHER" id="PTHR30411">
    <property type="entry name" value="CYTOPLASMIC PROTEIN"/>
    <property type="match status" value="1"/>
</dbReference>
<evidence type="ECO:0000259" key="5">
    <source>
        <dbReference type="Pfam" id="PF04073"/>
    </source>
</evidence>
<dbReference type="InterPro" id="IPR007214">
    <property type="entry name" value="YbaK/aa-tRNA-synth-assoc-dom"/>
</dbReference>
<keyword evidence="6" id="KW-0378">Hydrolase</keyword>
<keyword evidence="2 4" id="KW-0648">Protein biosynthesis</keyword>
<dbReference type="InterPro" id="IPR036754">
    <property type="entry name" value="YbaK/aa-tRNA-synt-asso_dom_sf"/>
</dbReference>
<dbReference type="SUPFAM" id="SSF55826">
    <property type="entry name" value="YbaK/ProRS associated domain"/>
    <property type="match status" value="1"/>
</dbReference>
<dbReference type="PIRSF" id="PIRSF006181">
    <property type="entry name" value="EbsC_YbaK"/>
    <property type="match status" value="1"/>
</dbReference>
<organism evidence="6 7">
    <name type="scientific">Alkaliphilus hydrothermalis</name>
    <dbReference type="NCBI Taxonomy" id="1482730"/>
    <lineage>
        <taxon>Bacteria</taxon>
        <taxon>Bacillati</taxon>
        <taxon>Bacillota</taxon>
        <taxon>Clostridia</taxon>
        <taxon>Peptostreptococcales</taxon>
        <taxon>Natronincolaceae</taxon>
        <taxon>Alkaliphilus</taxon>
    </lineage>
</organism>
<evidence type="ECO:0000256" key="4">
    <source>
        <dbReference type="PIRNR" id="PIRNR006181"/>
    </source>
</evidence>
<dbReference type="CDD" id="cd00002">
    <property type="entry name" value="YbaK_deacylase"/>
    <property type="match status" value="1"/>
</dbReference>
<dbReference type="InterPro" id="IPR004369">
    <property type="entry name" value="Prolyl-tRNA_editing_YbaK/EbsC"/>
</dbReference>
<gene>
    <name evidence="6" type="ORF">JOC73_002206</name>
</gene>
<accession>A0ABS2NRQ5</accession>
<comment type="similarity">
    <text evidence="1 4">Belongs to the prolyl-tRNA editing family. YbaK/EbsC subfamily.</text>
</comment>
<evidence type="ECO:0000313" key="7">
    <source>
        <dbReference type="Proteomes" id="UP001314796"/>
    </source>
</evidence>
<dbReference type="Proteomes" id="UP001314796">
    <property type="component" value="Unassembled WGS sequence"/>
</dbReference>
<dbReference type="Pfam" id="PF04073">
    <property type="entry name" value="tRNA_edit"/>
    <property type="match status" value="1"/>
</dbReference>
<dbReference type="GO" id="GO:0016787">
    <property type="term" value="F:hydrolase activity"/>
    <property type="evidence" value="ECO:0007669"/>
    <property type="project" value="UniProtKB-KW"/>
</dbReference>
<dbReference type="Gene3D" id="3.90.960.10">
    <property type="entry name" value="YbaK/aminoacyl-tRNA synthetase-associated domain"/>
    <property type="match status" value="1"/>
</dbReference>
<proteinExistence type="inferred from homology"/>
<dbReference type="PANTHER" id="PTHR30411:SF0">
    <property type="entry name" value="CYS-TRNA(PRO)_CYS-TRNA(CYS) DEACYLASE YBAK"/>
    <property type="match status" value="1"/>
</dbReference>
<dbReference type="EC" id="4.2.-.-" evidence="4"/>